<evidence type="ECO:0000256" key="1">
    <source>
        <dbReference type="ARBA" id="ARBA00004651"/>
    </source>
</evidence>
<evidence type="ECO:0000256" key="6">
    <source>
        <dbReference type="ARBA" id="ARBA00022737"/>
    </source>
</evidence>
<evidence type="ECO:0000256" key="5">
    <source>
        <dbReference type="ARBA" id="ARBA00022673"/>
    </source>
</evidence>
<keyword evidence="3" id="KW-0472">Membrane</keyword>
<keyword evidence="2" id="KW-0813">Transport</keyword>
<evidence type="ECO:0008006" key="13">
    <source>
        <dbReference type="Google" id="ProtNLM"/>
    </source>
</evidence>
<dbReference type="Proteomes" id="UP001286313">
    <property type="component" value="Unassembled WGS sequence"/>
</dbReference>
<keyword evidence="10" id="KW-0040">ANK repeat</keyword>
<protein>
    <recommendedName>
        <fullName evidence="13">Transient receptor potential cation channel subfamily V member 6</fullName>
    </recommendedName>
</protein>
<keyword evidence="7" id="KW-0106">Calcium</keyword>
<keyword evidence="3" id="KW-1003">Cell membrane</keyword>
<dbReference type="GO" id="GO:0005886">
    <property type="term" value="C:plasma membrane"/>
    <property type="evidence" value="ECO:0007669"/>
    <property type="project" value="UniProtKB-SubCell"/>
</dbReference>
<dbReference type="PROSITE" id="PS50088">
    <property type="entry name" value="ANK_REPEAT"/>
    <property type="match status" value="1"/>
</dbReference>
<dbReference type="FunFam" id="1.25.40.20:FF:000185">
    <property type="entry name" value="OSMotic avoidance abnormal family member"/>
    <property type="match status" value="1"/>
</dbReference>
<comment type="subcellular location">
    <subcellularLocation>
        <location evidence="1">Cell membrane</location>
        <topology evidence="1">Multi-pass membrane protein</topology>
    </subcellularLocation>
</comment>
<evidence type="ECO:0000256" key="8">
    <source>
        <dbReference type="ARBA" id="ARBA00023065"/>
    </source>
</evidence>
<accession>A0AAE1F8A5</accession>
<dbReference type="SMART" id="SM00248">
    <property type="entry name" value="ANK"/>
    <property type="match status" value="5"/>
</dbReference>
<dbReference type="Gene3D" id="1.25.40.20">
    <property type="entry name" value="Ankyrin repeat-containing domain"/>
    <property type="match status" value="1"/>
</dbReference>
<dbReference type="AlphaFoldDB" id="A0AAE1F8A5"/>
<keyword evidence="12" id="KW-1185">Reference proteome</keyword>
<evidence type="ECO:0000256" key="3">
    <source>
        <dbReference type="ARBA" id="ARBA00022475"/>
    </source>
</evidence>
<keyword evidence="6" id="KW-0677">Repeat</keyword>
<evidence type="ECO:0000256" key="10">
    <source>
        <dbReference type="PROSITE-ProRule" id="PRU00023"/>
    </source>
</evidence>
<reference evidence="11" key="1">
    <citation type="submission" date="2023-10" db="EMBL/GenBank/DDBJ databases">
        <title>Genome assemblies of two species of porcelain crab, Petrolisthes cinctipes and Petrolisthes manimaculis (Anomura: Porcellanidae).</title>
        <authorList>
            <person name="Angst P."/>
        </authorList>
    </citation>
    <scope>NUCLEOTIDE SEQUENCE</scope>
    <source>
        <strain evidence="11">PB745_01</strain>
        <tissue evidence="11">Gill</tissue>
    </source>
</reference>
<feature type="repeat" description="ANK" evidence="10">
    <location>
        <begin position="129"/>
        <end position="161"/>
    </location>
</feature>
<dbReference type="Pfam" id="PF12796">
    <property type="entry name" value="Ank_2"/>
    <property type="match status" value="1"/>
</dbReference>
<keyword evidence="8" id="KW-0406">Ion transport</keyword>
<dbReference type="SUPFAM" id="SSF48403">
    <property type="entry name" value="Ankyrin repeat"/>
    <property type="match status" value="1"/>
</dbReference>
<dbReference type="InterPro" id="IPR036770">
    <property type="entry name" value="Ankyrin_rpt-contain_sf"/>
</dbReference>
<keyword evidence="4" id="KW-0109">Calcium transport</keyword>
<dbReference type="PANTHER" id="PTHR10582">
    <property type="entry name" value="TRANSIENT RECEPTOR POTENTIAL ION CHANNEL PROTEIN"/>
    <property type="match status" value="1"/>
</dbReference>
<keyword evidence="9" id="KW-0407">Ion channel</keyword>
<gene>
    <name evidence="11" type="ORF">Pcinc_025291</name>
</gene>
<dbReference type="EMBL" id="JAWQEG010002842">
    <property type="protein sequence ID" value="KAK3869400.1"/>
    <property type="molecule type" value="Genomic_DNA"/>
</dbReference>
<evidence type="ECO:0000313" key="12">
    <source>
        <dbReference type="Proteomes" id="UP001286313"/>
    </source>
</evidence>
<evidence type="ECO:0000256" key="4">
    <source>
        <dbReference type="ARBA" id="ARBA00022568"/>
    </source>
</evidence>
<name>A0AAE1F8A5_PETCI</name>
<dbReference type="PANTHER" id="PTHR10582:SF2">
    <property type="entry name" value="INACTIVE"/>
    <property type="match status" value="1"/>
</dbReference>
<dbReference type="PROSITE" id="PS50297">
    <property type="entry name" value="ANK_REP_REGION"/>
    <property type="match status" value="1"/>
</dbReference>
<sequence>MESKSPFDPLHKWNDHEACWQMQFRGSLGETLLHVLIMCNTKAHTRVAKILLKCFPKLAVDVVEGEEYLGASALHLGIAYSNNELVTILLGCNSDFSQRALGSFFLPRDQLVMNPPGPAKTDYEGLAYLGEYPLSWAACLGNETVYNKLIDYGADPDLQDTFGNMVLHMVVVCNQLGMFSYALRHPRIPAQDGVMNEAGLTPLTLACKLARSTIFKEMLELTCIEFWRYSNITCSAYPLNALDTIRPSGETNWNSALMIILNGTKSEHLDMLEGGIIQRLLEEKWKTFARNQFLKRLAIMLLQLILLSVAVYLRPCYCGPKDMNKVTSHSLSQSREFQQYEPDMRDLLHKKFFSLDADGIARTALRLVCWAGGVCGVSAE</sequence>
<proteinExistence type="predicted"/>
<keyword evidence="5" id="KW-0107">Calcium channel</keyword>
<comment type="caution">
    <text evidence="11">The sequence shown here is derived from an EMBL/GenBank/DDBJ whole genome shotgun (WGS) entry which is preliminary data.</text>
</comment>
<evidence type="ECO:0000256" key="9">
    <source>
        <dbReference type="ARBA" id="ARBA00023303"/>
    </source>
</evidence>
<organism evidence="11 12">
    <name type="scientific">Petrolisthes cinctipes</name>
    <name type="common">Flat porcelain crab</name>
    <dbReference type="NCBI Taxonomy" id="88211"/>
    <lineage>
        <taxon>Eukaryota</taxon>
        <taxon>Metazoa</taxon>
        <taxon>Ecdysozoa</taxon>
        <taxon>Arthropoda</taxon>
        <taxon>Crustacea</taxon>
        <taxon>Multicrustacea</taxon>
        <taxon>Malacostraca</taxon>
        <taxon>Eumalacostraca</taxon>
        <taxon>Eucarida</taxon>
        <taxon>Decapoda</taxon>
        <taxon>Pleocyemata</taxon>
        <taxon>Anomura</taxon>
        <taxon>Galatheoidea</taxon>
        <taxon>Porcellanidae</taxon>
        <taxon>Petrolisthes</taxon>
    </lineage>
</organism>
<dbReference type="GO" id="GO:0098703">
    <property type="term" value="P:calcium ion import across plasma membrane"/>
    <property type="evidence" value="ECO:0007669"/>
    <property type="project" value="TreeGrafter"/>
</dbReference>
<evidence type="ECO:0000256" key="7">
    <source>
        <dbReference type="ARBA" id="ARBA00022837"/>
    </source>
</evidence>
<evidence type="ECO:0000313" key="11">
    <source>
        <dbReference type="EMBL" id="KAK3869400.1"/>
    </source>
</evidence>
<dbReference type="InterPro" id="IPR002110">
    <property type="entry name" value="Ankyrin_rpt"/>
</dbReference>
<dbReference type="GO" id="GO:0005262">
    <property type="term" value="F:calcium channel activity"/>
    <property type="evidence" value="ECO:0007669"/>
    <property type="project" value="UniProtKB-KW"/>
</dbReference>
<evidence type="ECO:0000256" key="2">
    <source>
        <dbReference type="ARBA" id="ARBA00022448"/>
    </source>
</evidence>
<dbReference type="InterPro" id="IPR024862">
    <property type="entry name" value="TRPV"/>
</dbReference>